<sequence length="427" mass="50324">MKPRTKLQHKLVEYSNWLTPGVEKKILQYAYSNCNSKYGFSTGKTYWCGLCGDTHSAKEIVSNEVTCISCDSELHIIETKKRKFYESYYIAFAEDMFEYQVIRYFYVTTNYRKGESWKTNVLECIQQFHTNHDFYLIGRLTQGHGDPLYGQMEFRNPSYYSQFAYNPWPSAYHPDSTFLPEYQKKGCVGDFGNVRFYDLKKHLNWDCPKTETLLKAKATELLKVALRDSNKIARYWDTVKICLRNNYQPHDGGMYIDYVELLERFGKDLRNSKYVCPANLKEEHDRYVKKAKLHQKKIDLKNQIRQKAIDDEAYQKAKSIYFDLIFRSNNLVIEPLKSIDDFIKESEVHKHCVYSNKYYNKQNSLILSAKVNNQRVETIEIDIEQLEVIQSRGLQNQASKFNKQILELLNNNLHQIAQVKNNLSQTA</sequence>
<dbReference type="Pfam" id="PF14284">
    <property type="entry name" value="PcfJ"/>
    <property type="match status" value="1"/>
</dbReference>
<dbReference type="InterPro" id="IPR025586">
    <property type="entry name" value="PcfJ"/>
</dbReference>
<proteinExistence type="predicted"/>
<keyword evidence="2" id="KW-1185">Reference proteome</keyword>
<name>A0ABY6LZN3_9FLAO</name>
<evidence type="ECO:0000313" key="2">
    <source>
        <dbReference type="Proteomes" id="UP001163328"/>
    </source>
</evidence>
<evidence type="ECO:0000313" key="1">
    <source>
        <dbReference type="EMBL" id="UYW01775.1"/>
    </source>
</evidence>
<dbReference type="Proteomes" id="UP001163328">
    <property type="component" value="Chromosome"/>
</dbReference>
<organism evidence="1 2">
    <name type="scientific">Flavobacterium agricola</name>
    <dbReference type="NCBI Taxonomy" id="2870839"/>
    <lineage>
        <taxon>Bacteria</taxon>
        <taxon>Pseudomonadati</taxon>
        <taxon>Bacteroidota</taxon>
        <taxon>Flavobacteriia</taxon>
        <taxon>Flavobacteriales</taxon>
        <taxon>Flavobacteriaceae</taxon>
        <taxon>Flavobacterium</taxon>
    </lineage>
</organism>
<gene>
    <name evidence="1" type="ORF">K5I29_02295</name>
</gene>
<dbReference type="RefSeq" id="WP_264434249.1">
    <property type="nucleotide sequence ID" value="NZ_CP081495.1"/>
</dbReference>
<protein>
    <submittedName>
        <fullName evidence="1">PcfJ domain-containing protein</fullName>
    </submittedName>
</protein>
<dbReference type="EMBL" id="CP081495">
    <property type="protein sequence ID" value="UYW01775.1"/>
    <property type="molecule type" value="Genomic_DNA"/>
</dbReference>
<accession>A0ABY6LZN3</accession>
<reference evidence="1" key="1">
    <citation type="submission" date="2021-08" db="EMBL/GenBank/DDBJ databases">
        <title>Flavobacterium sp. strain CC-SYL302.</title>
        <authorList>
            <person name="Lin S.-Y."/>
            <person name="Lee T.-H."/>
            <person name="Young C.-C."/>
        </authorList>
    </citation>
    <scope>NUCLEOTIDE SEQUENCE</scope>
    <source>
        <strain evidence="1">CC-SYL302</strain>
    </source>
</reference>